<gene>
    <name evidence="3" type="ORF">E1B28_005444</name>
</gene>
<dbReference type="InterPro" id="IPR009081">
    <property type="entry name" value="PP-bd_ACP"/>
</dbReference>
<comment type="caution">
    <text evidence="3">The sequence shown here is derived from an EMBL/GenBank/DDBJ whole genome shotgun (WGS) entry which is preliminary data.</text>
</comment>
<dbReference type="InterPro" id="IPR036736">
    <property type="entry name" value="ACP-like_sf"/>
</dbReference>
<dbReference type="InterPro" id="IPR011004">
    <property type="entry name" value="Trimer_LpxA-like_sf"/>
</dbReference>
<feature type="transmembrane region" description="Helical" evidence="1">
    <location>
        <begin position="1348"/>
        <end position="1368"/>
    </location>
</feature>
<name>A0A9P7UVP5_9AGAR</name>
<evidence type="ECO:0000313" key="4">
    <source>
        <dbReference type="Proteomes" id="UP001049176"/>
    </source>
</evidence>
<proteinExistence type="predicted"/>
<dbReference type="Gene3D" id="3.30.300.30">
    <property type="match status" value="1"/>
</dbReference>
<feature type="transmembrane region" description="Helical" evidence="1">
    <location>
        <begin position="1319"/>
        <end position="1341"/>
    </location>
</feature>
<feature type="domain" description="Carrier" evidence="2">
    <location>
        <begin position="686"/>
        <end position="760"/>
    </location>
</feature>
<evidence type="ECO:0000313" key="3">
    <source>
        <dbReference type="EMBL" id="KAG7094621.1"/>
    </source>
</evidence>
<feature type="transmembrane region" description="Helical" evidence="1">
    <location>
        <begin position="867"/>
        <end position="895"/>
    </location>
</feature>
<protein>
    <submittedName>
        <fullName evidence="3">NRPS-like protein biosynthetic cluster</fullName>
    </submittedName>
</protein>
<dbReference type="Pfam" id="PF00501">
    <property type="entry name" value="AMP-binding"/>
    <property type="match status" value="1"/>
</dbReference>
<dbReference type="Gene3D" id="2.160.10.10">
    <property type="entry name" value="Hexapeptide repeat proteins"/>
    <property type="match status" value="3"/>
</dbReference>
<reference evidence="3" key="1">
    <citation type="journal article" date="2021" name="Genome Biol. Evol.">
        <title>The assembled and annotated genome of the fairy-ring fungus Marasmius oreades.</title>
        <authorList>
            <person name="Hiltunen M."/>
            <person name="Ament-Velasquez S.L."/>
            <person name="Johannesson H."/>
        </authorList>
    </citation>
    <scope>NUCLEOTIDE SEQUENCE</scope>
    <source>
        <strain evidence="3">03SP1</strain>
    </source>
</reference>
<organism evidence="3 4">
    <name type="scientific">Marasmius oreades</name>
    <name type="common">fairy-ring Marasmius</name>
    <dbReference type="NCBI Taxonomy" id="181124"/>
    <lineage>
        <taxon>Eukaryota</taxon>
        <taxon>Fungi</taxon>
        <taxon>Dikarya</taxon>
        <taxon>Basidiomycota</taxon>
        <taxon>Agaricomycotina</taxon>
        <taxon>Agaricomycetes</taxon>
        <taxon>Agaricomycetidae</taxon>
        <taxon>Agaricales</taxon>
        <taxon>Marasmiineae</taxon>
        <taxon>Marasmiaceae</taxon>
        <taxon>Marasmius</taxon>
    </lineage>
</organism>
<dbReference type="Pfam" id="PF00550">
    <property type="entry name" value="PP-binding"/>
    <property type="match status" value="1"/>
</dbReference>
<sequence>MSIPLSLLGYRPPTLPPIRCLGDALARRLVRSATIHNFLDCLPSTSQSAIFSSDSSKSPLTHTELRSFLSTFTLPFATNDHPSLSRADRVAILLPNGPENAVALLCVAAYYTCAPLNASCTATELREDITRLGVKAILTTRDLERRLDLRSIAEELRCCVIYVDGRPSGPMGLFDLKLSSGRELFRPRKASPSPLNELDDRCLVLCTSGTSGKKKVVPYTLKCLVIGSWAVVQSWGLRPSDVNLNMMPLFHVGGVVRNLLAPVFSGGSTIVCAGFDAVAFWSIASKLRATWYYAAPTIHNAILSSQPSDIIPSRDLRIRMICNAAGGLLPSLALDLKERFAGAVVLPSYGMTECMPIASPPKTYQLDRPGCSGVSCGPHISIRDPQNLERELERGEHGAVSVRGFPTFAGYEVSPNPEVPLDTSMFTSEGWFDTGDVGYLDEDGYLFITGRSKEIINKGGEVISPFEIEEAVSIAAKGIVKATLAFSVEHEVLQEAVGLVVVPIRNQPRLGLQQLHSLVKDSLHPSKWPFVLVYMNDIPKNSAGKPQRINLAKRLKLGCLSDGIPVIGRHFEAQISRRPTQLSDSIPCRPVSVDCAAIQDLVCQIEGVQEAAVHLDSDGMPEAFVVVEAGSSVGSTSILVCLSSLPGYALPEIRLFHRAFPRTPEGLVDFELLEKYGLSQVNSRMSTHSLLVCDIVAELLNIEPAKITPESDFFLLGGNSLLLGKLSYQLRKCTGVDVGITSLFTNSTITGISSLIDVEKRCSSSLDARSETLHAFSNAPSAAPSNAPSIFDSMDKLVRNSRQPSISEDFSASSGTRSQHHPFVLLIQSLPFVFFYPLKSALTWTIFLFILADFVHHIGPSFWDRMGTLIFAMLASRIITRAMAPIVAIFFKWVIIGRYKPGVYPMWSNYYLRWWIVNQALMTAGHGVFGLSAQLEIVYYRLLGAKIGRGVSIDRRAQLGEFDLITLQDGCRIDQALVRGFCVDRDGLFRLGPIVIGSNASINTMTQITPGSSIPENSVYGPQSSSFEGPSPSMFSVYNRKAIAQLHWALRYFVAWPIIVIVDYVSLIPWFVMLWLMFDLTFIVIEREEPLITVIVWFANPTRVAFHIAAKAVKAVVVPLLRLGLGLMLKRILGLNTECRGTPSQMSLFRQFVNSKLLSQKKLRDAFSILGAHYEVVSIVYRAMGAKVGRRVYWPGSGINCMDPELLEIGDDVVFGSRSEIFTTDGIGSEKVVIGNGAMIADRVVLLPGTRVGTRTVMGSGTLSTRNGHYCDGSMWIGNKNGTPICLKDGTPSGKSESTNTTTPFGRAFYEGKAPYYVWPYPLIVFINVVVASSTAIYWSIPPLATAQILHLLFVSAPWLSIFTPSWYQFAFVYALVAGIYVSVLHLEALLAFAWVILTKWVLLGRRRVGEYDWDKDPYSQRWKLHLVISSLVSNAFGGAGLLRPISGTAFIVWYYKAMGATIGKNCSLFTGGHLGLMTEPDLVELGNDVALDNCSVVSHINSRGHFSLNHLKIGHGCAMRSGSRLLSGASMEDRSVLCEHTLLTSGEVAASGTAYTGWPGRVLQAVRFSGSY</sequence>
<feature type="transmembrane region" description="Helical" evidence="1">
    <location>
        <begin position="915"/>
        <end position="939"/>
    </location>
</feature>
<dbReference type="SUPFAM" id="SSF51161">
    <property type="entry name" value="Trimeric LpxA-like enzymes"/>
    <property type="match status" value="3"/>
</dbReference>
<evidence type="ECO:0000256" key="1">
    <source>
        <dbReference type="SAM" id="Phobius"/>
    </source>
</evidence>
<accession>A0A9P7UVP5</accession>
<keyword evidence="1" id="KW-1133">Transmembrane helix</keyword>
<dbReference type="PANTHER" id="PTHR43201">
    <property type="entry name" value="ACYL-COA SYNTHETASE"/>
    <property type="match status" value="1"/>
</dbReference>
<keyword evidence="1" id="KW-0472">Membrane</keyword>
<dbReference type="InterPro" id="IPR042099">
    <property type="entry name" value="ANL_N_sf"/>
</dbReference>
<dbReference type="InterPro" id="IPR045851">
    <property type="entry name" value="AMP-bd_C_sf"/>
</dbReference>
<dbReference type="EMBL" id="CM032183">
    <property type="protein sequence ID" value="KAG7094621.1"/>
    <property type="molecule type" value="Genomic_DNA"/>
</dbReference>
<dbReference type="SUPFAM" id="SSF56801">
    <property type="entry name" value="Acetyl-CoA synthetase-like"/>
    <property type="match status" value="2"/>
</dbReference>
<feature type="transmembrane region" description="Helical" evidence="1">
    <location>
        <begin position="1374"/>
        <end position="1398"/>
    </location>
</feature>
<keyword evidence="1" id="KW-0812">Transmembrane</keyword>
<dbReference type="PROSITE" id="PS50075">
    <property type="entry name" value="CARRIER"/>
    <property type="match status" value="1"/>
</dbReference>
<dbReference type="GeneID" id="66074520"/>
<dbReference type="Proteomes" id="UP001049176">
    <property type="component" value="Chromosome 3"/>
</dbReference>
<feature type="transmembrane region" description="Helical" evidence="1">
    <location>
        <begin position="834"/>
        <end position="855"/>
    </location>
</feature>
<dbReference type="KEGG" id="more:E1B28_005444"/>
<dbReference type="GO" id="GO:0031956">
    <property type="term" value="F:medium-chain fatty acid-CoA ligase activity"/>
    <property type="evidence" value="ECO:0007669"/>
    <property type="project" value="TreeGrafter"/>
</dbReference>
<dbReference type="InterPro" id="IPR000873">
    <property type="entry name" value="AMP-dep_synth/lig_dom"/>
</dbReference>
<dbReference type="Gene3D" id="3.40.50.12780">
    <property type="entry name" value="N-terminal domain of ligase-like"/>
    <property type="match status" value="1"/>
</dbReference>
<evidence type="ECO:0000259" key="2">
    <source>
        <dbReference type="PROSITE" id="PS50075"/>
    </source>
</evidence>
<dbReference type="GO" id="GO:0006631">
    <property type="term" value="P:fatty acid metabolic process"/>
    <property type="evidence" value="ECO:0007669"/>
    <property type="project" value="TreeGrafter"/>
</dbReference>
<dbReference type="PANTHER" id="PTHR43201:SF10">
    <property type="entry name" value="CARRIER DOMAIN-CONTAINING PROTEIN"/>
    <property type="match status" value="1"/>
</dbReference>
<keyword evidence="4" id="KW-1185">Reference proteome</keyword>
<dbReference type="OrthoDB" id="3633556at2759"/>
<dbReference type="RefSeq" id="XP_043011091.1">
    <property type="nucleotide sequence ID" value="XM_043150007.1"/>
</dbReference>
<feature type="transmembrane region" description="Helical" evidence="1">
    <location>
        <begin position="1050"/>
        <end position="1078"/>
    </location>
</feature>
<dbReference type="SUPFAM" id="SSF47336">
    <property type="entry name" value="ACP-like"/>
    <property type="match status" value="1"/>
</dbReference>
<dbReference type="Gene3D" id="1.10.1200.10">
    <property type="entry name" value="ACP-like"/>
    <property type="match status" value="1"/>
</dbReference>